<dbReference type="InterPro" id="IPR019079">
    <property type="entry name" value="Capsule_synth_CapA"/>
</dbReference>
<dbReference type="Pfam" id="PF09587">
    <property type="entry name" value="PGA_cap"/>
    <property type="match status" value="1"/>
</dbReference>
<keyword evidence="4" id="KW-1185">Reference proteome</keyword>
<dbReference type="InterPro" id="IPR029052">
    <property type="entry name" value="Metallo-depent_PP-like"/>
</dbReference>
<gene>
    <name evidence="3" type="ORF">H8S02_04700</name>
</gene>
<dbReference type="Gene3D" id="3.60.21.10">
    <property type="match status" value="1"/>
</dbReference>
<evidence type="ECO:0000259" key="2">
    <source>
        <dbReference type="SMART" id="SM00854"/>
    </source>
</evidence>
<dbReference type="SUPFAM" id="SSF56300">
    <property type="entry name" value="Metallo-dependent phosphatases"/>
    <property type="match status" value="1"/>
</dbReference>
<reference evidence="3 4" key="1">
    <citation type="submission" date="2020-08" db="EMBL/GenBank/DDBJ databases">
        <title>Genome public.</title>
        <authorList>
            <person name="Liu C."/>
            <person name="Sun Q."/>
        </authorList>
    </citation>
    <scope>NUCLEOTIDE SEQUENCE [LARGE SCALE GENOMIC DNA]</scope>
    <source>
        <strain evidence="3 4">M2</strain>
    </source>
</reference>
<protein>
    <submittedName>
        <fullName evidence="3">CapA family protein</fullName>
    </submittedName>
</protein>
<accession>A0ABR7GLR2</accession>
<dbReference type="InterPro" id="IPR052169">
    <property type="entry name" value="CW_Biosynth-Accessory"/>
</dbReference>
<evidence type="ECO:0000313" key="4">
    <source>
        <dbReference type="Proteomes" id="UP000641741"/>
    </source>
</evidence>
<evidence type="ECO:0000313" key="3">
    <source>
        <dbReference type="EMBL" id="MBC5695244.1"/>
    </source>
</evidence>
<comment type="similarity">
    <text evidence="1">Belongs to the CapA family.</text>
</comment>
<evidence type="ECO:0000256" key="1">
    <source>
        <dbReference type="ARBA" id="ARBA00005662"/>
    </source>
</evidence>
<dbReference type="PANTHER" id="PTHR33393">
    <property type="entry name" value="POLYGLUTAMINE SYNTHESIS ACCESSORY PROTEIN RV0574C-RELATED"/>
    <property type="match status" value="1"/>
</dbReference>
<feature type="domain" description="Capsule synthesis protein CapA" evidence="2">
    <location>
        <begin position="58"/>
        <end position="312"/>
    </location>
</feature>
<dbReference type="RefSeq" id="WP_186969514.1">
    <property type="nucleotide sequence ID" value="NZ_JACOPK010000003.1"/>
</dbReference>
<organism evidence="3 4">
    <name type="scientific">Agathobaculum hominis</name>
    <dbReference type="NCBI Taxonomy" id="2763014"/>
    <lineage>
        <taxon>Bacteria</taxon>
        <taxon>Bacillati</taxon>
        <taxon>Bacillota</taxon>
        <taxon>Clostridia</taxon>
        <taxon>Eubacteriales</taxon>
        <taxon>Butyricicoccaceae</taxon>
        <taxon>Agathobaculum</taxon>
    </lineage>
</organism>
<dbReference type="PANTHER" id="PTHR33393:SF12">
    <property type="entry name" value="CAPSULE BIOSYNTHESIS PROTEIN CAPA"/>
    <property type="match status" value="1"/>
</dbReference>
<dbReference type="Proteomes" id="UP000641741">
    <property type="component" value="Unassembled WGS sequence"/>
</dbReference>
<proteinExistence type="inferred from homology"/>
<sequence>MSALKKLVSALLVLTLAVSGGLLAWHGLHRTSASPPAGQTQTPAVPAPPEAVPDTVSTLCVAGDLVMHIPIINSCRTDDGYDFTGLFDEARPYYESADYAAACIETTFNGPPYSGFPQFCAPDQLAGDLKSVGLDLLSTASNHSLDTWFSGLTRTLDVLDEAGLDHVGTYRTQEERDTVKVIDVGGIRLAVLAYTYGTNGLPKGEHPYCVNVFTTDYMTNCGVIDYELLKSDLARARQTDADAIAVFMHWGQEYATSPSAQQRELADFLFENGATLVLGGHVHVPQPMELRELPDGRTGFLCYCLGNLISNQHDRYTNLTAAVSLELTKDGETGAVTVSDAEYVPMYMLHPDASADGRYHLLDLNRSIADCESGDHTVVPAAVLPALRQGLADAHSIFGAEEELQLSPAEKAV</sequence>
<dbReference type="SMART" id="SM00854">
    <property type="entry name" value="PGA_cap"/>
    <property type="match status" value="1"/>
</dbReference>
<name>A0ABR7GLR2_9FIRM</name>
<dbReference type="EMBL" id="JACOPK010000003">
    <property type="protein sequence ID" value="MBC5695244.1"/>
    <property type="molecule type" value="Genomic_DNA"/>
</dbReference>
<dbReference type="CDD" id="cd07381">
    <property type="entry name" value="MPP_CapA"/>
    <property type="match status" value="1"/>
</dbReference>
<comment type="caution">
    <text evidence="3">The sequence shown here is derived from an EMBL/GenBank/DDBJ whole genome shotgun (WGS) entry which is preliminary data.</text>
</comment>